<organism evidence="1">
    <name type="scientific">freshwater metagenome</name>
    <dbReference type="NCBI Taxonomy" id="449393"/>
    <lineage>
        <taxon>unclassified sequences</taxon>
        <taxon>metagenomes</taxon>
        <taxon>ecological metagenomes</taxon>
    </lineage>
</organism>
<dbReference type="EMBL" id="CAFBMQ010000043">
    <property type="protein sequence ID" value="CAB4904271.1"/>
    <property type="molecule type" value="Genomic_DNA"/>
</dbReference>
<reference evidence="1" key="1">
    <citation type="submission" date="2020-05" db="EMBL/GenBank/DDBJ databases">
        <authorList>
            <person name="Chiriac C."/>
            <person name="Salcher M."/>
            <person name="Ghai R."/>
            <person name="Kavagutti S V."/>
        </authorList>
    </citation>
    <scope>NUCLEOTIDE SEQUENCE</scope>
</reference>
<sequence length="88" mass="9388">MTSTVATVASGYCSRTPKSFPSSVPWSAMSVPACCAAMPAPPKTANQTRLTALGTSRTPVTNCRMVRPRLIRAMNRPTNGVQLIHQAQ</sequence>
<dbReference type="AlphaFoldDB" id="A0A6J7G7Y8"/>
<accession>A0A6J7G7Y8</accession>
<protein>
    <submittedName>
        <fullName evidence="1">Unannotated protein</fullName>
    </submittedName>
</protein>
<evidence type="ECO:0000313" key="1">
    <source>
        <dbReference type="EMBL" id="CAB4904271.1"/>
    </source>
</evidence>
<gene>
    <name evidence="1" type="ORF">UFOPK3609_00444</name>
</gene>
<name>A0A6J7G7Y8_9ZZZZ</name>
<proteinExistence type="predicted"/>